<keyword evidence="2" id="KW-0732">Signal</keyword>
<dbReference type="InterPro" id="IPR036291">
    <property type="entry name" value="NAD(P)-bd_dom_sf"/>
</dbReference>
<protein>
    <submittedName>
        <fullName evidence="5">Oxidoreductase C-terminal domain-containing protein</fullName>
    </submittedName>
</protein>
<comment type="caution">
    <text evidence="5">The sequence shown here is derived from an EMBL/GenBank/DDBJ whole genome shotgun (WGS) entry which is preliminary data.</text>
</comment>
<dbReference type="Gene3D" id="3.40.50.720">
    <property type="entry name" value="NAD(P)-binding Rossmann-like Domain"/>
    <property type="match status" value="1"/>
</dbReference>
<dbReference type="SUPFAM" id="SSF51735">
    <property type="entry name" value="NAD(P)-binding Rossmann-fold domains"/>
    <property type="match status" value="1"/>
</dbReference>
<feature type="domain" description="Gfo/Idh/MocA-like oxidoreductase N-terminal" evidence="3">
    <location>
        <begin position="90"/>
        <end position="169"/>
    </location>
</feature>
<evidence type="ECO:0000259" key="3">
    <source>
        <dbReference type="Pfam" id="PF01408"/>
    </source>
</evidence>
<accession>A0ABV9KW45</accession>
<evidence type="ECO:0000256" key="1">
    <source>
        <dbReference type="ARBA" id="ARBA00023002"/>
    </source>
</evidence>
<dbReference type="Proteomes" id="UP001596023">
    <property type="component" value="Unassembled WGS sequence"/>
</dbReference>
<organism evidence="5 6">
    <name type="scientific">Dysgonomonas termitidis</name>
    <dbReference type="NCBI Taxonomy" id="1516126"/>
    <lineage>
        <taxon>Bacteria</taxon>
        <taxon>Pseudomonadati</taxon>
        <taxon>Bacteroidota</taxon>
        <taxon>Bacteroidia</taxon>
        <taxon>Bacteroidales</taxon>
        <taxon>Dysgonomonadaceae</taxon>
        <taxon>Dysgonomonas</taxon>
    </lineage>
</organism>
<name>A0ABV9KW45_9BACT</name>
<dbReference type="Pfam" id="PF16490">
    <property type="entry name" value="Oxidoreduct_C"/>
    <property type="match status" value="1"/>
</dbReference>
<dbReference type="InterPro" id="IPR032459">
    <property type="entry name" value="Oxidoreduct_C"/>
</dbReference>
<reference evidence="6" key="1">
    <citation type="journal article" date="2019" name="Int. J. Syst. Evol. Microbiol.">
        <title>The Global Catalogue of Microorganisms (GCM) 10K type strain sequencing project: providing services to taxonomists for standard genome sequencing and annotation.</title>
        <authorList>
            <consortium name="The Broad Institute Genomics Platform"/>
            <consortium name="The Broad Institute Genome Sequencing Center for Infectious Disease"/>
            <person name="Wu L."/>
            <person name="Ma J."/>
        </authorList>
    </citation>
    <scope>NUCLEOTIDE SEQUENCE [LARGE SCALE GENOMIC DNA]</scope>
    <source>
        <strain evidence="6">CCUG 66188</strain>
    </source>
</reference>
<dbReference type="PROSITE" id="PS51257">
    <property type="entry name" value="PROKAR_LIPOPROTEIN"/>
    <property type="match status" value="1"/>
</dbReference>
<evidence type="ECO:0000313" key="6">
    <source>
        <dbReference type="Proteomes" id="UP001596023"/>
    </source>
</evidence>
<keyword evidence="1" id="KW-0560">Oxidoreductase</keyword>
<sequence>MKYLKYIFCFLPVLILITACNMQSGSKKFNGSEGEVRLITVAPAHFHAALLQKSMLQQLNYNVQVYAPSGPELNNYMDLIDSYNTRENNPTYWNLKVYTGDDFFGKMLSDKSGNVVVLAGNNQLKTDYILRSVGAGLNVLADKPMAIDKASFEQLKEAFTLSAKNDVLLYDIMTERYNFINILNRVLMQDKELFGTITKGTPENPAVEMESVHHFYKIVSGTPLTRPAWYYDVEQQGEGIVDVTTHLIDIVNWECFPEVALDYKKDIKVTGASHWATPVTLEQFRRSTKAKKFPGYLSKYVKDSILYVNANGTINYQVKGVNVGIKVVWDYQAPEGTGDTHRTIINGTKAVLLVLQGKEQDYKSRLYIKKGAEATESDFRKNIARAISDLKNIYPVSLKNAYDGMLEIEISPSMDDGHEAHFSKVAEKYFNFLITREMPDWEVPNMLVKYYITTTALELAKEKRSGALKQ</sequence>
<gene>
    <name evidence="5" type="ORF">ACFO6W_12115</name>
</gene>
<feature type="signal peptide" evidence="2">
    <location>
        <begin position="1"/>
        <end position="24"/>
    </location>
</feature>
<evidence type="ECO:0000256" key="2">
    <source>
        <dbReference type="SAM" id="SignalP"/>
    </source>
</evidence>
<keyword evidence="6" id="KW-1185">Reference proteome</keyword>
<dbReference type="PANTHER" id="PTHR43818">
    <property type="entry name" value="BCDNA.GH03377"/>
    <property type="match status" value="1"/>
</dbReference>
<dbReference type="EMBL" id="JBHSGN010000076">
    <property type="protein sequence ID" value="MFC4674440.1"/>
    <property type="molecule type" value="Genomic_DNA"/>
</dbReference>
<dbReference type="PANTHER" id="PTHR43818:SF11">
    <property type="entry name" value="BCDNA.GH03377"/>
    <property type="match status" value="1"/>
</dbReference>
<proteinExistence type="predicted"/>
<dbReference type="Pfam" id="PF01408">
    <property type="entry name" value="GFO_IDH_MocA"/>
    <property type="match status" value="1"/>
</dbReference>
<dbReference type="RefSeq" id="WP_379996749.1">
    <property type="nucleotide sequence ID" value="NZ_JBHSGN010000076.1"/>
</dbReference>
<dbReference type="InterPro" id="IPR050463">
    <property type="entry name" value="Gfo/Idh/MocA_oxidrdct_glycsds"/>
</dbReference>
<evidence type="ECO:0000259" key="4">
    <source>
        <dbReference type="Pfam" id="PF16490"/>
    </source>
</evidence>
<dbReference type="InterPro" id="IPR000683">
    <property type="entry name" value="Gfo/Idh/MocA-like_OxRdtase_N"/>
</dbReference>
<feature type="domain" description="Putative oxidoreductase C-terminal" evidence="4">
    <location>
        <begin position="183"/>
        <end position="461"/>
    </location>
</feature>
<evidence type="ECO:0000313" key="5">
    <source>
        <dbReference type="EMBL" id="MFC4674440.1"/>
    </source>
</evidence>
<feature type="chain" id="PRO_5046831616" evidence="2">
    <location>
        <begin position="25"/>
        <end position="470"/>
    </location>
</feature>